<evidence type="ECO:0000313" key="18">
    <source>
        <dbReference type="Proteomes" id="UP001239994"/>
    </source>
</evidence>
<name>A0AAD9DXF8_9TELE</name>
<proteinExistence type="inferred from homology"/>
<dbReference type="AlphaFoldDB" id="A0AAD9DXF8"/>
<dbReference type="SMART" id="SM00324">
    <property type="entry name" value="RhoGAP"/>
    <property type="match status" value="1"/>
</dbReference>
<feature type="domain" description="Rho-GAP" evidence="16">
    <location>
        <begin position="300"/>
        <end position="490"/>
    </location>
</feature>
<protein>
    <recommendedName>
        <fullName evidence="9">Phosphatidylinositol 3-kinase regulatory subunit gamma</fullName>
    </recommendedName>
    <alternativeName>
        <fullName evidence="10">p55PIK</fullName>
    </alternativeName>
</protein>
<dbReference type="GO" id="GO:0008286">
    <property type="term" value="P:insulin receptor signaling pathway"/>
    <property type="evidence" value="ECO:0007669"/>
    <property type="project" value="TreeGrafter"/>
</dbReference>
<keyword evidence="3" id="KW-0597">Phosphoprotein</keyword>
<dbReference type="CDD" id="cd12925">
    <property type="entry name" value="iSH2_PIK3R3"/>
    <property type="match status" value="1"/>
</dbReference>
<dbReference type="Gene3D" id="1.10.555.10">
    <property type="entry name" value="Rho GTPase activation protein"/>
    <property type="match status" value="1"/>
</dbReference>
<dbReference type="FunFam" id="3.30.505.10:FF:000006">
    <property type="entry name" value="Phosphatidylinositol 3-kinase regulatory subunit alpha"/>
    <property type="match status" value="1"/>
</dbReference>
<dbReference type="GO" id="GO:0005942">
    <property type="term" value="C:phosphatidylinositol 3-kinase complex"/>
    <property type="evidence" value="ECO:0007669"/>
    <property type="project" value="TreeGrafter"/>
</dbReference>
<evidence type="ECO:0000256" key="13">
    <source>
        <dbReference type="SAM" id="Coils"/>
    </source>
</evidence>
<dbReference type="Gene3D" id="3.30.505.10">
    <property type="entry name" value="SH2 domain"/>
    <property type="match status" value="2"/>
</dbReference>
<dbReference type="PRINTS" id="PR00401">
    <property type="entry name" value="SH2DOMAIN"/>
</dbReference>
<dbReference type="Gene3D" id="2.30.30.40">
    <property type="entry name" value="SH3 Domains"/>
    <property type="match status" value="1"/>
</dbReference>
<keyword evidence="13" id="KW-0175">Coiled coil</keyword>
<feature type="domain" description="SH3" evidence="15">
    <location>
        <begin position="54"/>
        <end position="128"/>
    </location>
</feature>
<dbReference type="GO" id="GO:0046854">
    <property type="term" value="P:phosphatidylinositol phosphate biosynthetic process"/>
    <property type="evidence" value="ECO:0007669"/>
    <property type="project" value="TreeGrafter"/>
</dbReference>
<evidence type="ECO:0000259" key="16">
    <source>
        <dbReference type="PROSITE" id="PS50238"/>
    </source>
</evidence>
<evidence type="ECO:0000256" key="9">
    <source>
        <dbReference type="ARBA" id="ARBA00071518"/>
    </source>
</evidence>
<organism evidence="17 18">
    <name type="scientific">Electrophorus voltai</name>
    <dbReference type="NCBI Taxonomy" id="2609070"/>
    <lineage>
        <taxon>Eukaryota</taxon>
        <taxon>Metazoa</taxon>
        <taxon>Chordata</taxon>
        <taxon>Craniata</taxon>
        <taxon>Vertebrata</taxon>
        <taxon>Euteleostomi</taxon>
        <taxon>Actinopterygii</taxon>
        <taxon>Neopterygii</taxon>
        <taxon>Teleostei</taxon>
        <taxon>Ostariophysi</taxon>
        <taxon>Gymnotiformes</taxon>
        <taxon>Gymnotoidei</taxon>
        <taxon>Gymnotidae</taxon>
        <taxon>Electrophorus</taxon>
    </lineage>
</organism>
<dbReference type="PANTHER" id="PTHR10155">
    <property type="entry name" value="PHOSPHATIDYLINOSITOL 3-KINASE REGULATORY SUBUNIT"/>
    <property type="match status" value="1"/>
</dbReference>
<evidence type="ECO:0000256" key="10">
    <source>
        <dbReference type="ARBA" id="ARBA00082483"/>
    </source>
</evidence>
<dbReference type="Gene3D" id="1.10.287.1490">
    <property type="match status" value="1"/>
</dbReference>
<evidence type="ECO:0000256" key="11">
    <source>
        <dbReference type="PROSITE-ProRule" id="PRU00191"/>
    </source>
</evidence>
<dbReference type="PROSITE" id="PS50001">
    <property type="entry name" value="SH2"/>
    <property type="match status" value="2"/>
</dbReference>
<reference evidence="17" key="1">
    <citation type="submission" date="2023-03" db="EMBL/GenBank/DDBJ databases">
        <title>Electrophorus voltai genome.</title>
        <authorList>
            <person name="Bian C."/>
        </authorList>
    </citation>
    <scope>NUCLEOTIDE SEQUENCE</scope>
    <source>
        <strain evidence="17">CB-2022</strain>
        <tissue evidence="17">Muscle</tissue>
    </source>
</reference>
<dbReference type="Pfam" id="PF07653">
    <property type="entry name" value="SH3_2"/>
    <property type="match status" value="1"/>
</dbReference>
<comment type="similarity">
    <text evidence="1">Belongs to the PI3K p85 subunit family.</text>
</comment>
<feature type="domain" description="SH2" evidence="14">
    <location>
        <begin position="625"/>
        <end position="720"/>
    </location>
</feature>
<dbReference type="PROSITE" id="PS50002">
    <property type="entry name" value="SH3"/>
    <property type="match status" value="1"/>
</dbReference>
<dbReference type="CDD" id="cd09930">
    <property type="entry name" value="SH2_cSH2_p85_like"/>
    <property type="match status" value="1"/>
</dbReference>
<evidence type="ECO:0000256" key="5">
    <source>
        <dbReference type="ARBA" id="ARBA00022999"/>
    </source>
</evidence>
<dbReference type="PRINTS" id="PR00678">
    <property type="entry name" value="PI3KINASEP85"/>
</dbReference>
<dbReference type="SUPFAM" id="SSF50044">
    <property type="entry name" value="SH3-domain"/>
    <property type="match status" value="1"/>
</dbReference>
<keyword evidence="2 12" id="KW-0728">SH3 domain</keyword>
<keyword evidence="6" id="KW-0449">Lipoprotein</keyword>
<evidence type="ECO:0000256" key="7">
    <source>
        <dbReference type="ARBA" id="ARBA00057933"/>
    </source>
</evidence>
<evidence type="ECO:0000256" key="8">
    <source>
        <dbReference type="ARBA" id="ARBA00066175"/>
    </source>
</evidence>
<feature type="domain" description="SH2" evidence="14">
    <location>
        <begin position="918"/>
        <end position="1012"/>
    </location>
</feature>
<dbReference type="SMART" id="SM00252">
    <property type="entry name" value="SH2"/>
    <property type="match status" value="2"/>
</dbReference>
<comment type="subunit">
    <text evidence="8">Heterodimer of a regulatory subunit PIK3R3 and a p110 catalytic subunit (PIK3CA, PIK3CB or PIK3CD). Interacts with AXL.</text>
</comment>
<comment type="caution">
    <text evidence="17">The sequence shown here is derived from an EMBL/GenBank/DDBJ whole genome shotgun (WGS) entry which is preliminary data.</text>
</comment>
<dbReference type="Pfam" id="PF16454">
    <property type="entry name" value="PI3K_P85_iSH2"/>
    <property type="match status" value="1"/>
</dbReference>
<dbReference type="FunFam" id="1.10.287.1490:FF:000001">
    <property type="entry name" value="Putative phosphatidylinositol 3-kinase regulatory subunit alpha"/>
    <property type="match status" value="1"/>
</dbReference>
<dbReference type="FunFam" id="3.30.505.10:FF:000017">
    <property type="entry name" value="Phosphatidylinositol 3-kinase regulatory subunit gamma b"/>
    <property type="match status" value="1"/>
</dbReference>
<keyword evidence="18" id="KW-1185">Reference proteome</keyword>
<dbReference type="InterPro" id="IPR000198">
    <property type="entry name" value="RhoGAP_dom"/>
</dbReference>
<dbReference type="PROSITE" id="PS50238">
    <property type="entry name" value="RHOGAP"/>
    <property type="match status" value="1"/>
</dbReference>
<evidence type="ECO:0000259" key="15">
    <source>
        <dbReference type="PROSITE" id="PS50002"/>
    </source>
</evidence>
<dbReference type="Proteomes" id="UP001239994">
    <property type="component" value="Unassembled WGS sequence"/>
</dbReference>
<gene>
    <name evidence="17" type="ORF">P4O66_009725</name>
</gene>
<dbReference type="InterPro" id="IPR001452">
    <property type="entry name" value="SH3_domain"/>
</dbReference>
<dbReference type="SUPFAM" id="SSF55550">
    <property type="entry name" value="SH2 domain"/>
    <property type="match status" value="2"/>
</dbReference>
<dbReference type="InterPro" id="IPR008936">
    <property type="entry name" value="Rho_GTPase_activation_prot"/>
</dbReference>
<evidence type="ECO:0000256" key="6">
    <source>
        <dbReference type="ARBA" id="ARBA00023288"/>
    </source>
</evidence>
<keyword evidence="4" id="KW-0677">Repeat</keyword>
<evidence type="ECO:0000256" key="3">
    <source>
        <dbReference type="ARBA" id="ARBA00022553"/>
    </source>
</evidence>
<dbReference type="InterPro" id="IPR036860">
    <property type="entry name" value="SH2_dom_sf"/>
</dbReference>
<dbReference type="SMART" id="SM00326">
    <property type="entry name" value="SH3"/>
    <property type="match status" value="1"/>
</dbReference>
<dbReference type="Pfam" id="PF00017">
    <property type="entry name" value="SH2"/>
    <property type="match status" value="2"/>
</dbReference>
<evidence type="ECO:0000256" key="2">
    <source>
        <dbReference type="ARBA" id="ARBA00022443"/>
    </source>
</evidence>
<keyword evidence="5 11" id="KW-0727">SH2 domain</keyword>
<evidence type="ECO:0000256" key="12">
    <source>
        <dbReference type="PROSITE-ProRule" id="PRU00192"/>
    </source>
</evidence>
<evidence type="ECO:0000259" key="14">
    <source>
        <dbReference type="PROSITE" id="PS50001"/>
    </source>
</evidence>
<evidence type="ECO:0000256" key="4">
    <source>
        <dbReference type="ARBA" id="ARBA00022737"/>
    </source>
</evidence>
<sequence length="1022" mass="114076">AGPIKKGLGFVPYQHWLCRQLKADVTLRIPGTLGVILIQKALQRPCKVLHVMSSDSFQYRALFEYKRERGDDISLQAGDLLTVSKLAVLTPDYQDGDEKDPKGWLHGTNERTKEKGDFPGTFVEYVGVVRVGLPAGKPCPRPVPPTPVGPQPPGACASGGKCGDEQFLGAGGRCAINLVLSALVCDGPGPRFYKVMGITPREMERSTGRIEKLCLQIQGTNRFVSISVENAEQLPWTARYVGSPLPAKPASLSACITVAADEKAQRSRQGSEAGIQVRRRSPSISPAVQIGENLADPERSGLGELVEQCAVPDQAPAVVLRLTEALERPGWESEPLHRIPPVSSSPSDFRQALEADPAAVDCEQYALTVLADTLRAYLQDLLCPLIPEVVYSELVYTAQENQNLEECGQQLKKILDSPSVPQSNHQLLVHLTRHLSKVAQSEGAAQASPRLLGQAYSEAVFKNNHFSADVNPEHHVKILEALISVGGLMEMQAAPVISCFSVLKARNAVPSNAWLPRCLAASPHLAPDSASNVFQLAELRNGQIEGGDGDGLLEGAVAGAPHKASRTNTAPILALLCSTCGTVNFGVPAHRFFHALPPKPAKPMTPVNSNGVKEAASSSLQEAEWYWGDISREEVNDKLRDMPDGTFLVRDASTKMQGDYTLTLRKGGNNKLIKIYHRDGKYGFSEPLTFSSVVELISHYRHESLAQYNTKLDVKLMYPVSRYQQDQLVKEDNIDAVGKKLQEYHNQYQEKSKEYDRLYEEYTKTSQEIQMKRTAIEAFNETIKIFEEQCHTQERYSKEYIERSRRDGNDKEIERIMMNYEKLKCRLGEIHESKIRLEQDLKTQALDNRETDKKMNSLKPDLIQLRKIRDQYLVWLNHKGVRQKRINDWLGIKNENDDDAYFVSEEDENLPHYDEKSWFVGDLKRTQAEDLLLGKPDGAFLIRESSKKGCYACSVVVDSEVKHCVIYSTPRGYGFAEPYNLYSTLKDLVLHYHQTSLVQHNDSLNVRLAYPVYAQMPSGPRR</sequence>
<dbReference type="EMBL" id="JAROKS010000015">
    <property type="protein sequence ID" value="KAK1796698.1"/>
    <property type="molecule type" value="Genomic_DNA"/>
</dbReference>
<feature type="coiled-coil region" evidence="13">
    <location>
        <begin position="734"/>
        <end position="768"/>
    </location>
</feature>
<comment type="function">
    <text evidence="7">Binds to activated (phosphorylated) protein-tyrosine kinases through its SH2 domain and regulates their kinase activity. During insulin stimulation, it also binds to IRS-1.</text>
</comment>
<dbReference type="CDD" id="cd09942">
    <property type="entry name" value="SH2_nSH2_p85_like"/>
    <property type="match status" value="1"/>
</dbReference>
<feature type="non-terminal residue" evidence="17">
    <location>
        <position position="1"/>
    </location>
</feature>
<accession>A0AAD9DXF8</accession>
<dbReference type="InterPro" id="IPR036028">
    <property type="entry name" value="SH3-like_dom_sf"/>
</dbReference>
<dbReference type="InterPro" id="IPR000980">
    <property type="entry name" value="SH2"/>
</dbReference>
<dbReference type="FunFam" id="2.30.30.40:FF:000075">
    <property type="entry name" value="phosphatidylinositol 3-kinase regulatory subunit alpha"/>
    <property type="match status" value="1"/>
</dbReference>
<dbReference type="InterPro" id="IPR035022">
    <property type="entry name" value="PI3kinase_P85_nSH2"/>
</dbReference>
<evidence type="ECO:0000256" key="1">
    <source>
        <dbReference type="ARBA" id="ARBA00009442"/>
    </source>
</evidence>
<dbReference type="SUPFAM" id="SSF48350">
    <property type="entry name" value="GTPase activation domain, GAP"/>
    <property type="match status" value="1"/>
</dbReference>
<dbReference type="PANTHER" id="PTHR10155:SF2">
    <property type="entry name" value="PHOSPHATIDYLINOSITOL 3-KINASE REGULATORY SUBUNIT GAMMA"/>
    <property type="match status" value="1"/>
</dbReference>
<dbReference type="InterPro" id="IPR035020">
    <property type="entry name" value="PI3kinase_P85_cSH2"/>
</dbReference>
<dbReference type="Pfam" id="PF00620">
    <property type="entry name" value="RhoGAP"/>
    <property type="match status" value="1"/>
</dbReference>
<dbReference type="InterPro" id="IPR032498">
    <property type="entry name" value="PI3K_P85_iSH2"/>
</dbReference>
<dbReference type="GO" id="GO:0046935">
    <property type="term" value="F:1-phosphatidylinositol-3-kinase regulator activity"/>
    <property type="evidence" value="ECO:0007669"/>
    <property type="project" value="TreeGrafter"/>
</dbReference>
<evidence type="ECO:0000313" key="17">
    <source>
        <dbReference type="EMBL" id="KAK1796698.1"/>
    </source>
</evidence>